<keyword evidence="1" id="KW-0175">Coiled coil</keyword>
<accession>A0A134AD38</accession>
<evidence type="ECO:0000256" key="1">
    <source>
        <dbReference type="SAM" id="Coils"/>
    </source>
</evidence>
<comment type="caution">
    <text evidence="3">The sequence shown here is derived from an EMBL/GenBank/DDBJ whole genome shotgun (WGS) entry which is preliminary data.</text>
</comment>
<dbReference type="PATRIC" id="fig|755172.3.peg.1304"/>
<sequence length="168" mass="19157">MDIFNTIGKSFEDLSNQVRDIGKRSIYEAKEASKATKIKLRIHELELKIQSEFTHLGEVYYMEMREQSHLTDTTSSELLLAIDELQKEKQALENRVISKGIEGEGFVFTCPDCHTEIAEGTNFCPHCGRKIETVSYIHEDPDFVECNNCHFQADKGSTYCPRCGSPLE</sequence>
<keyword evidence="4" id="KW-1185">Reference proteome</keyword>
<reference evidence="4" key="1">
    <citation type="submission" date="2016-01" db="EMBL/GenBank/DDBJ databases">
        <authorList>
            <person name="Mitreva M."/>
            <person name="Pepin K.H."/>
            <person name="Mihindukulasuriya K.A."/>
            <person name="Fulton R."/>
            <person name="Fronick C."/>
            <person name="O'Laughlin M."/>
            <person name="Miner T."/>
            <person name="Herter B."/>
            <person name="Rosa B.A."/>
            <person name="Cordes M."/>
            <person name="Tomlinson C."/>
            <person name="Wollam A."/>
            <person name="Palsikar V.B."/>
            <person name="Mardis E.R."/>
            <person name="Wilson R.K."/>
        </authorList>
    </citation>
    <scope>NUCLEOTIDE SEQUENCE [LARGE SCALE GENOMIC DNA]</scope>
    <source>
        <strain evidence="4">DNF00729</strain>
    </source>
</reference>
<protein>
    <recommendedName>
        <fullName evidence="2">DZANK-type domain-containing protein</fullName>
    </recommendedName>
</protein>
<evidence type="ECO:0000313" key="4">
    <source>
        <dbReference type="Proteomes" id="UP000070442"/>
    </source>
</evidence>
<dbReference type="STRING" id="755172.HMPREF1863_01344"/>
<evidence type="ECO:0000259" key="2">
    <source>
        <dbReference type="Pfam" id="PF12773"/>
    </source>
</evidence>
<dbReference type="Proteomes" id="UP000070442">
    <property type="component" value="Unassembled WGS sequence"/>
</dbReference>
<dbReference type="Pfam" id="PF12773">
    <property type="entry name" value="DZR"/>
    <property type="match status" value="1"/>
</dbReference>
<feature type="domain" description="DZANK-type" evidence="2">
    <location>
        <begin position="110"/>
        <end position="164"/>
    </location>
</feature>
<organism evidence="3 4">
    <name type="scientific">Aedoeadaptatus coxii</name>
    <dbReference type="NCBI Taxonomy" id="755172"/>
    <lineage>
        <taxon>Bacteria</taxon>
        <taxon>Bacillati</taxon>
        <taxon>Bacillota</taxon>
        <taxon>Tissierellia</taxon>
        <taxon>Tissierellales</taxon>
        <taxon>Peptoniphilaceae</taxon>
        <taxon>Aedoeadaptatus</taxon>
    </lineage>
</organism>
<evidence type="ECO:0000313" key="3">
    <source>
        <dbReference type="EMBL" id="KXB65616.1"/>
    </source>
</evidence>
<dbReference type="OrthoDB" id="1696133at2"/>
<dbReference type="EMBL" id="LSDG01000040">
    <property type="protein sequence ID" value="KXB65616.1"/>
    <property type="molecule type" value="Genomic_DNA"/>
</dbReference>
<gene>
    <name evidence="3" type="ORF">HMPREF1863_01344</name>
</gene>
<proteinExistence type="predicted"/>
<dbReference type="InterPro" id="IPR025874">
    <property type="entry name" value="DZR"/>
</dbReference>
<name>A0A134AD38_9FIRM</name>
<feature type="coiled-coil region" evidence="1">
    <location>
        <begin position="75"/>
        <end position="102"/>
    </location>
</feature>
<dbReference type="RefSeq" id="WP_068368679.1">
    <property type="nucleotide sequence ID" value="NZ_CAIJCT010000007.1"/>
</dbReference>
<dbReference type="AlphaFoldDB" id="A0A134AD38"/>